<dbReference type="EMBL" id="JAPOHD010000052">
    <property type="protein sequence ID" value="MCY1722342.1"/>
    <property type="molecule type" value="Genomic_DNA"/>
</dbReference>
<dbReference type="GO" id="GO:0006508">
    <property type="term" value="P:proteolysis"/>
    <property type="evidence" value="ECO:0007669"/>
    <property type="project" value="UniProtKB-KW"/>
</dbReference>
<dbReference type="Proteomes" id="UP001145087">
    <property type="component" value="Unassembled WGS sequence"/>
</dbReference>
<accession>A0A9X3F9V3</accession>
<sequence length="434" mass="50115">MKYLFLTLFVFSIAIRSGMAQNTSIETALFELPDVIFQEITNGGNFEKTYELRIKQPLDHSNPGKGYFYQRAFLSHKDFDQPTVMYISGYSQRGVYETEVTQLLNANQISIEHRFFGESLPDTMDYNYLTLEQATADLHYINQLFRRIYSGKWLSTGISKGGATTVFYKYFYPGDVDAGIPYVAPINREFEEKRLTTFLDTIGSDACRAKILAFQKRMFKHRDEVIPLLKMYAKGAQLKFAYLSFEEAFEYSVLEYPFAFWQYGASCDEIPSKNSSMAEAAEYLMKISDIRLFSDNDIDYYLPHYYQSASQMGYYGYDTDNFKKDLKALPLQPHPHAAIVPDRVPVKFDGSLLTKVNKWVETDGNQLMYLYGAIDTWTAAGVPPSEKVDAVWFFMKGKDHATARYSQMTPDEMAKFITTLERWLDIKIENTEIK</sequence>
<organism evidence="5 6">
    <name type="scientific">Draconibacterium aestuarii</name>
    <dbReference type="NCBI Taxonomy" id="2998507"/>
    <lineage>
        <taxon>Bacteria</taxon>
        <taxon>Pseudomonadati</taxon>
        <taxon>Bacteroidota</taxon>
        <taxon>Bacteroidia</taxon>
        <taxon>Marinilabiliales</taxon>
        <taxon>Prolixibacteraceae</taxon>
        <taxon>Draconibacterium</taxon>
    </lineage>
</organism>
<feature type="chain" id="PRO_5040939640" evidence="4">
    <location>
        <begin position="21"/>
        <end position="434"/>
    </location>
</feature>
<evidence type="ECO:0000256" key="4">
    <source>
        <dbReference type="SAM" id="SignalP"/>
    </source>
</evidence>
<evidence type="ECO:0000256" key="1">
    <source>
        <dbReference type="ARBA" id="ARBA00022670"/>
    </source>
</evidence>
<dbReference type="SUPFAM" id="SSF53474">
    <property type="entry name" value="alpha/beta-Hydrolases"/>
    <property type="match status" value="1"/>
</dbReference>
<evidence type="ECO:0000256" key="2">
    <source>
        <dbReference type="ARBA" id="ARBA00022729"/>
    </source>
</evidence>
<dbReference type="Pfam" id="PF05576">
    <property type="entry name" value="Peptidase_S37"/>
    <property type="match status" value="1"/>
</dbReference>
<comment type="caution">
    <text evidence="5">The sequence shown here is derived from an EMBL/GenBank/DDBJ whole genome shotgun (WGS) entry which is preliminary data.</text>
</comment>
<dbReference type="PANTHER" id="PTHR11010">
    <property type="entry name" value="PROTEASE S28 PRO-X CARBOXYPEPTIDASE-RELATED"/>
    <property type="match status" value="1"/>
</dbReference>
<dbReference type="InterPro" id="IPR029058">
    <property type="entry name" value="AB_hydrolase_fold"/>
</dbReference>
<dbReference type="Gene3D" id="3.40.50.1820">
    <property type="entry name" value="alpha/beta hydrolase"/>
    <property type="match status" value="1"/>
</dbReference>
<proteinExistence type="predicted"/>
<protein>
    <submittedName>
        <fullName evidence="5">S28 family serine protease</fullName>
    </submittedName>
</protein>
<reference evidence="5" key="1">
    <citation type="submission" date="2022-11" db="EMBL/GenBank/DDBJ databases">
        <title>Marilongibacter aestuarii gen. nov., sp. nov., isolated from tidal flat sediment.</title>
        <authorList>
            <person name="Jiayan W."/>
        </authorList>
    </citation>
    <scope>NUCLEOTIDE SEQUENCE</scope>
    <source>
        <strain evidence="5">Z1-6</strain>
    </source>
</reference>
<feature type="signal peptide" evidence="4">
    <location>
        <begin position="1"/>
        <end position="20"/>
    </location>
</feature>
<dbReference type="InterPro" id="IPR008761">
    <property type="entry name" value="Peptidase_S37"/>
</dbReference>
<evidence type="ECO:0000256" key="3">
    <source>
        <dbReference type="ARBA" id="ARBA00022801"/>
    </source>
</evidence>
<evidence type="ECO:0000313" key="6">
    <source>
        <dbReference type="Proteomes" id="UP001145087"/>
    </source>
</evidence>
<evidence type="ECO:0000313" key="5">
    <source>
        <dbReference type="EMBL" id="MCY1722342.1"/>
    </source>
</evidence>
<dbReference type="RefSeq" id="WP_343334668.1">
    <property type="nucleotide sequence ID" value="NZ_JAPOHD010000052.1"/>
</dbReference>
<keyword evidence="6" id="KW-1185">Reference proteome</keyword>
<gene>
    <name evidence="5" type="ORF">OU798_18480</name>
</gene>
<dbReference type="PANTHER" id="PTHR11010:SF38">
    <property type="entry name" value="LYSOSOMAL PRO-X CARBOXYPEPTIDASE"/>
    <property type="match status" value="1"/>
</dbReference>
<name>A0A9X3F9V3_9BACT</name>
<dbReference type="GO" id="GO:0008239">
    <property type="term" value="F:dipeptidyl-peptidase activity"/>
    <property type="evidence" value="ECO:0007669"/>
    <property type="project" value="TreeGrafter"/>
</dbReference>
<keyword evidence="2 4" id="KW-0732">Signal</keyword>
<dbReference type="AlphaFoldDB" id="A0A9X3F9V3"/>
<keyword evidence="1 5" id="KW-0645">Protease</keyword>
<keyword evidence="3" id="KW-0378">Hydrolase</keyword>